<evidence type="ECO:0000256" key="10">
    <source>
        <dbReference type="ARBA" id="ARBA00030803"/>
    </source>
</evidence>
<dbReference type="InterPro" id="IPR051474">
    <property type="entry name" value="Anti-sigma-K/W_factor"/>
</dbReference>
<evidence type="ECO:0000256" key="7">
    <source>
        <dbReference type="ARBA" id="ARBA00023136"/>
    </source>
</evidence>
<keyword evidence="15" id="KW-1185">Reference proteome</keyword>
<feature type="transmembrane region" description="Helical" evidence="12">
    <location>
        <begin position="124"/>
        <end position="145"/>
    </location>
</feature>
<evidence type="ECO:0000256" key="5">
    <source>
        <dbReference type="ARBA" id="ARBA00022989"/>
    </source>
</evidence>
<keyword evidence="6" id="KW-0805">Transcription regulation</keyword>
<dbReference type="GO" id="GO:0005886">
    <property type="term" value="C:plasma membrane"/>
    <property type="evidence" value="ECO:0007669"/>
    <property type="project" value="UniProtKB-SubCell"/>
</dbReference>
<feature type="region of interest" description="Disordered" evidence="11">
    <location>
        <begin position="81"/>
        <end position="117"/>
    </location>
</feature>
<dbReference type="PANTHER" id="PTHR37461:SF1">
    <property type="entry name" value="ANTI-SIGMA-K FACTOR RSKA"/>
    <property type="match status" value="1"/>
</dbReference>
<evidence type="ECO:0000256" key="4">
    <source>
        <dbReference type="ARBA" id="ARBA00022692"/>
    </source>
</evidence>
<evidence type="ECO:0000256" key="9">
    <source>
        <dbReference type="ARBA" id="ARBA00029829"/>
    </source>
</evidence>
<dbReference type="PANTHER" id="PTHR37461">
    <property type="entry name" value="ANTI-SIGMA-K FACTOR RSKA"/>
    <property type="match status" value="1"/>
</dbReference>
<dbReference type="GO" id="GO:0006417">
    <property type="term" value="P:regulation of translation"/>
    <property type="evidence" value="ECO:0007669"/>
    <property type="project" value="TreeGrafter"/>
</dbReference>
<evidence type="ECO:0000256" key="11">
    <source>
        <dbReference type="SAM" id="MobiDB-lite"/>
    </source>
</evidence>
<keyword evidence="3" id="KW-1003">Cell membrane</keyword>
<evidence type="ECO:0000313" key="14">
    <source>
        <dbReference type="EMBL" id="MBM9466664.1"/>
    </source>
</evidence>
<dbReference type="EMBL" id="JAERWK010000007">
    <property type="protein sequence ID" value="MBM9466664.1"/>
    <property type="molecule type" value="Genomic_DNA"/>
</dbReference>
<organism evidence="14 15">
    <name type="scientific">Nakamurella leprariae</name>
    <dbReference type="NCBI Taxonomy" id="2803911"/>
    <lineage>
        <taxon>Bacteria</taxon>
        <taxon>Bacillati</taxon>
        <taxon>Actinomycetota</taxon>
        <taxon>Actinomycetes</taxon>
        <taxon>Nakamurellales</taxon>
        <taxon>Nakamurellaceae</taxon>
        <taxon>Nakamurella</taxon>
    </lineage>
</organism>
<evidence type="ECO:0000256" key="12">
    <source>
        <dbReference type="SAM" id="Phobius"/>
    </source>
</evidence>
<dbReference type="InterPro" id="IPR041916">
    <property type="entry name" value="Anti_sigma_zinc_sf"/>
</dbReference>
<evidence type="ECO:0000256" key="6">
    <source>
        <dbReference type="ARBA" id="ARBA00023015"/>
    </source>
</evidence>
<feature type="region of interest" description="Disordered" evidence="11">
    <location>
        <begin position="246"/>
        <end position="270"/>
    </location>
</feature>
<evidence type="ECO:0000256" key="1">
    <source>
        <dbReference type="ARBA" id="ARBA00004167"/>
    </source>
</evidence>
<keyword evidence="5 12" id="KW-1133">Transmembrane helix</keyword>
<sequence length="270" mass="27906">MSAPTGSDRPGGDRLAEDAAAMALHALRGEEAEAFRRTVAGDPEAAAEYARHLDTVARLADLDARTPPPSLRAAVFDRLADTPQEPPATGSPVSPVPPVTPPTELAGRRRRPDPETPWFRRRGVWLSAAAAAVVIAGGTALGVVLSGSDHPDNQVAALTSCVVSATDATELEPSSGGGMQVTVSRSCGGAVLDITRFQALPDGKQYQLWALSEDEPPRSLGVLGPASRGVTQQQTVELQPDEGTVAVSVEPDGGSAQPSDEIVFTAPVPG</sequence>
<dbReference type="RefSeq" id="WP_205259627.1">
    <property type="nucleotide sequence ID" value="NZ_JAERWK010000007.1"/>
</dbReference>
<accession>A0A938YEE6</accession>
<dbReference type="Proteomes" id="UP000663792">
    <property type="component" value="Unassembled WGS sequence"/>
</dbReference>
<dbReference type="GO" id="GO:0016989">
    <property type="term" value="F:sigma factor antagonist activity"/>
    <property type="evidence" value="ECO:0007669"/>
    <property type="project" value="TreeGrafter"/>
</dbReference>
<evidence type="ECO:0000259" key="13">
    <source>
        <dbReference type="Pfam" id="PF10099"/>
    </source>
</evidence>
<dbReference type="AlphaFoldDB" id="A0A938YEE6"/>
<evidence type="ECO:0000256" key="3">
    <source>
        <dbReference type="ARBA" id="ARBA00022475"/>
    </source>
</evidence>
<dbReference type="InterPro" id="IPR018764">
    <property type="entry name" value="RskA_C"/>
</dbReference>
<keyword evidence="8" id="KW-0804">Transcription</keyword>
<protein>
    <recommendedName>
        <fullName evidence="10">Regulator of SigK</fullName>
    </recommendedName>
    <alternativeName>
        <fullName evidence="9">Sigma-K anti-sigma factor RskA</fullName>
    </alternativeName>
</protein>
<name>A0A938YEE6_9ACTN</name>
<evidence type="ECO:0000256" key="2">
    <source>
        <dbReference type="ARBA" id="ARBA00004236"/>
    </source>
</evidence>
<feature type="domain" description="Anti-sigma K factor RskA C-terminal" evidence="13">
    <location>
        <begin position="125"/>
        <end position="259"/>
    </location>
</feature>
<keyword evidence="4 12" id="KW-0812">Transmembrane</keyword>
<dbReference type="Gene3D" id="1.10.10.1320">
    <property type="entry name" value="Anti-sigma factor, zinc-finger domain"/>
    <property type="match status" value="1"/>
</dbReference>
<reference evidence="14" key="1">
    <citation type="submission" date="2021-01" db="EMBL/GenBank/DDBJ databases">
        <title>YIM 132084 draft genome.</title>
        <authorList>
            <person name="An D."/>
        </authorList>
    </citation>
    <scope>NUCLEOTIDE SEQUENCE</scope>
    <source>
        <strain evidence="14">YIM 132084</strain>
    </source>
</reference>
<keyword evidence="7 12" id="KW-0472">Membrane</keyword>
<proteinExistence type="predicted"/>
<gene>
    <name evidence="14" type="ORF">JL106_05130</name>
</gene>
<comment type="caution">
    <text evidence="14">The sequence shown here is derived from an EMBL/GenBank/DDBJ whole genome shotgun (WGS) entry which is preliminary data.</text>
</comment>
<evidence type="ECO:0000313" key="15">
    <source>
        <dbReference type="Proteomes" id="UP000663792"/>
    </source>
</evidence>
<dbReference type="Pfam" id="PF10099">
    <property type="entry name" value="RskA_C"/>
    <property type="match status" value="1"/>
</dbReference>
<evidence type="ECO:0000256" key="8">
    <source>
        <dbReference type="ARBA" id="ARBA00023163"/>
    </source>
</evidence>
<comment type="subcellular location">
    <subcellularLocation>
        <location evidence="2">Cell membrane</location>
    </subcellularLocation>
    <subcellularLocation>
        <location evidence="1">Membrane</location>
        <topology evidence="1">Single-pass membrane protein</topology>
    </subcellularLocation>
</comment>